<dbReference type="KEGG" id="pma:Pro_0893"/>
<evidence type="ECO:0000313" key="1">
    <source>
        <dbReference type="EMBL" id="AAP99937.1"/>
    </source>
</evidence>
<dbReference type="RefSeq" id="WP_011125045.1">
    <property type="nucleotide sequence ID" value="NC_005042.1"/>
</dbReference>
<protein>
    <submittedName>
        <fullName evidence="1">L-asparaginase II</fullName>
    </submittedName>
</protein>
<dbReference type="Proteomes" id="UP000001420">
    <property type="component" value="Chromosome"/>
</dbReference>
<dbReference type="HOGENOM" id="CLU_062004_0_0_3"/>
<proteinExistence type="predicted"/>
<reference evidence="1 2" key="1">
    <citation type="journal article" date="2003" name="Proc. Natl. Acad. Sci. U.S.A.">
        <title>Genome sequence of the cyanobacterium Prochlorococcus marinus SS120, a nearly minimal oxyphototrophic genome.</title>
        <authorList>
            <person name="Dufresne A."/>
            <person name="Salanoubat M."/>
            <person name="Partensky F."/>
            <person name="Artiguenave F."/>
            <person name="Axmann I.M."/>
            <person name="Barbe V."/>
            <person name="Duprat S."/>
            <person name="Galperin M.Y."/>
            <person name="Koonin E.V."/>
            <person name="Le Gall F."/>
            <person name="Makarova K.S."/>
            <person name="Ostrowski M."/>
            <person name="Oztas S."/>
            <person name="Robert C."/>
            <person name="Rogozin I.B."/>
            <person name="Scanlan D.J."/>
            <person name="Tandeau de Marsac N."/>
            <person name="Weissenbach J."/>
            <person name="Wincker P."/>
            <person name="Wolf Y.I."/>
            <person name="Hess W.R."/>
        </authorList>
    </citation>
    <scope>NUCLEOTIDE SEQUENCE [LARGE SCALE GENOMIC DNA]</scope>
    <source>
        <strain evidence="2">SARG / CCMP1375 / SS120</strain>
    </source>
</reference>
<keyword evidence="2" id="KW-1185">Reference proteome</keyword>
<dbReference type="eggNOG" id="COG4448">
    <property type="taxonomic scope" value="Bacteria"/>
</dbReference>
<dbReference type="InterPro" id="IPR010349">
    <property type="entry name" value="Asparaginase_II"/>
</dbReference>
<dbReference type="STRING" id="167539.Pro_0893"/>
<dbReference type="OrthoDB" id="9770793at2"/>
<dbReference type="Pfam" id="PF06089">
    <property type="entry name" value="Asparaginase_II"/>
    <property type="match status" value="1"/>
</dbReference>
<gene>
    <name evidence="1" type="primary">ansA</name>
    <name evidence="1" type="ordered locus">Pro_0893</name>
</gene>
<evidence type="ECO:0000313" key="2">
    <source>
        <dbReference type="Proteomes" id="UP000001420"/>
    </source>
</evidence>
<dbReference type="PANTHER" id="PTHR42110:SF1">
    <property type="entry name" value="L-ASPARAGINASE, PUTATIVE (AFU_ORTHOLOGUE AFUA_3G11890)-RELATED"/>
    <property type="match status" value="1"/>
</dbReference>
<dbReference type="PATRIC" id="fig|167539.5.peg.940"/>
<name>Q7VC49_PROMA</name>
<accession>Q7VC49</accession>
<dbReference type="EMBL" id="AE017126">
    <property type="protein sequence ID" value="AAP99937.1"/>
    <property type="molecule type" value="Genomic_DNA"/>
</dbReference>
<dbReference type="EnsemblBacteria" id="AAP99937">
    <property type="protein sequence ID" value="AAP99937"/>
    <property type="gene ID" value="Pro_0893"/>
</dbReference>
<organism evidence="1 2">
    <name type="scientific">Prochlorococcus marinus (strain SARG / CCMP1375 / SS120)</name>
    <dbReference type="NCBI Taxonomy" id="167539"/>
    <lineage>
        <taxon>Bacteria</taxon>
        <taxon>Bacillati</taxon>
        <taxon>Cyanobacteriota</taxon>
        <taxon>Cyanophyceae</taxon>
        <taxon>Synechococcales</taxon>
        <taxon>Prochlorococcaceae</taxon>
        <taxon>Prochlorococcus</taxon>
    </lineage>
</organism>
<sequence>MDIIQALDTSNNKRTPTLKVYLKRGSYVESIHNVHAVICDRKGRVLMKAGDSNYQTFIRSALKPFQAIPFISSGAYEKVMYDEKVLAIACGSHSGTKKHARESFKLLWNSELNAEQLQCPVPKSKKSSLEHNCSGKHAAFLATCKKMNWPINSYLQVNHPLQIEINRRVSEMLGISTKELVTARDDCGAPTLRLGLFQIAFLYAQLSGSSHNELEQISRAMIREPELIAGEGRFDTEVIKRSHGQLISKGGSEGIQCLSKIGEGMGIAIKVEDGSRRAKQAVALHLLKQLDWITPVSLEELEDIVLKINPGVKLEVEGELRFQEK</sequence>
<dbReference type="AlphaFoldDB" id="Q7VC49"/>
<dbReference type="PANTHER" id="PTHR42110">
    <property type="entry name" value="L-ASPARAGINASE, PUTATIVE (AFU_ORTHOLOGUE AFUA_3G11890)-RELATED"/>
    <property type="match status" value="1"/>
</dbReference>